<evidence type="ECO:0000313" key="5">
    <source>
        <dbReference type="Proteomes" id="UP000603317"/>
    </source>
</evidence>
<organism evidence="4 5">
    <name type="scientific">Blastomonas marina</name>
    <dbReference type="NCBI Taxonomy" id="1867408"/>
    <lineage>
        <taxon>Bacteria</taxon>
        <taxon>Pseudomonadati</taxon>
        <taxon>Pseudomonadota</taxon>
        <taxon>Alphaproteobacteria</taxon>
        <taxon>Sphingomonadales</taxon>
        <taxon>Sphingomonadaceae</taxon>
        <taxon>Blastomonas</taxon>
    </lineage>
</organism>
<feature type="chain" id="PRO_5045283126" evidence="2">
    <location>
        <begin position="18"/>
        <end position="297"/>
    </location>
</feature>
<keyword evidence="4" id="KW-0378">Hydrolase</keyword>
<dbReference type="SUPFAM" id="SSF49899">
    <property type="entry name" value="Concanavalin A-like lectins/glucanases"/>
    <property type="match status" value="1"/>
</dbReference>
<reference evidence="5" key="1">
    <citation type="journal article" date="2019" name="Int. J. Syst. Evol. Microbiol.">
        <title>The Global Catalogue of Microorganisms (GCM) 10K type strain sequencing project: providing services to taxonomists for standard genome sequencing and annotation.</title>
        <authorList>
            <consortium name="The Broad Institute Genomics Platform"/>
            <consortium name="The Broad Institute Genome Sequencing Center for Infectious Disease"/>
            <person name="Wu L."/>
            <person name="Ma J."/>
        </authorList>
    </citation>
    <scope>NUCLEOTIDE SEQUENCE [LARGE SCALE GENOMIC DNA]</scope>
    <source>
        <strain evidence="5">CGMCC 1.15297</strain>
    </source>
</reference>
<protein>
    <submittedName>
        <fullName evidence="4">Glycosyl hydrolase family 16</fullName>
    </submittedName>
</protein>
<comment type="similarity">
    <text evidence="1">Belongs to the glycosyl hydrolase 16 family.</text>
</comment>
<dbReference type="Pfam" id="PF00722">
    <property type="entry name" value="Glyco_hydro_16"/>
    <property type="match status" value="1"/>
</dbReference>
<dbReference type="EMBL" id="BMID01000001">
    <property type="protein sequence ID" value="GFZ98586.1"/>
    <property type="molecule type" value="Genomic_DNA"/>
</dbReference>
<comment type="caution">
    <text evidence="4">The sequence shown here is derived from an EMBL/GenBank/DDBJ whole genome shotgun (WGS) entry which is preliminary data.</text>
</comment>
<evidence type="ECO:0000256" key="2">
    <source>
        <dbReference type="SAM" id="SignalP"/>
    </source>
</evidence>
<dbReference type="InterPro" id="IPR050546">
    <property type="entry name" value="Glycosyl_Hydrlase_16"/>
</dbReference>
<gene>
    <name evidence="4" type="ORF">GCM10010923_03470</name>
</gene>
<name>A0ABQ1F3Q1_9SPHN</name>
<dbReference type="PANTHER" id="PTHR10963:SF55">
    <property type="entry name" value="GLYCOSIDE HYDROLASE FAMILY 16 PROTEIN"/>
    <property type="match status" value="1"/>
</dbReference>
<dbReference type="RefSeq" id="WP_188641060.1">
    <property type="nucleotide sequence ID" value="NZ_BMID01000001.1"/>
</dbReference>
<evidence type="ECO:0000313" key="4">
    <source>
        <dbReference type="EMBL" id="GFZ98586.1"/>
    </source>
</evidence>
<dbReference type="PANTHER" id="PTHR10963">
    <property type="entry name" value="GLYCOSYL HYDROLASE-RELATED"/>
    <property type="match status" value="1"/>
</dbReference>
<accession>A0ABQ1F3Q1</accession>
<dbReference type="CDD" id="cd08023">
    <property type="entry name" value="GH16_laminarinase_like"/>
    <property type="match status" value="1"/>
</dbReference>
<dbReference type="InterPro" id="IPR000757">
    <property type="entry name" value="Beta-glucanase-like"/>
</dbReference>
<dbReference type="Proteomes" id="UP000603317">
    <property type="component" value="Unassembled WGS sequence"/>
</dbReference>
<evidence type="ECO:0000256" key="1">
    <source>
        <dbReference type="ARBA" id="ARBA00006865"/>
    </source>
</evidence>
<proteinExistence type="inferred from homology"/>
<sequence length="297" mass="33329">MTINLALGKSLAGGLLAATLAACTAPATDMAEPAMDDGRAVLFEEGFDSGSLDRAKWNVIGPDFWVNNEQQAYFDSPETIKFEDNVEGADGGVLILEPVWKPGMDTNEERNADFISGRVNTRGNFDFTYGRAEARIRMPDNVGAWPAFWLLGNGDWPYTGEIDIMEYVGDKSWTAVAIHGPGYSGDTPLVERRYFPEGQDVTDWHVYGVEWTKDEIAFDVDGDVFYTVSRAEIERYGEWRFDTPKFVILNFAVGGIYPWKVFDIEEPYYGLPQETADAIKRGEVRMEVDWVRVLGPE</sequence>
<keyword evidence="2" id="KW-0732">Signal</keyword>
<dbReference type="GO" id="GO:0016787">
    <property type="term" value="F:hydrolase activity"/>
    <property type="evidence" value="ECO:0007669"/>
    <property type="project" value="UniProtKB-KW"/>
</dbReference>
<keyword evidence="5" id="KW-1185">Reference proteome</keyword>
<evidence type="ECO:0000259" key="3">
    <source>
        <dbReference type="PROSITE" id="PS51762"/>
    </source>
</evidence>
<feature type="domain" description="GH16" evidence="3">
    <location>
        <begin position="62"/>
        <end position="297"/>
    </location>
</feature>
<feature type="signal peptide" evidence="2">
    <location>
        <begin position="1"/>
        <end position="17"/>
    </location>
</feature>
<dbReference type="Gene3D" id="2.60.120.200">
    <property type="match status" value="1"/>
</dbReference>
<dbReference type="InterPro" id="IPR013320">
    <property type="entry name" value="ConA-like_dom_sf"/>
</dbReference>
<dbReference type="PROSITE" id="PS51762">
    <property type="entry name" value="GH16_2"/>
    <property type="match status" value="1"/>
</dbReference>